<feature type="compositionally biased region" description="Low complexity" evidence="2">
    <location>
        <begin position="96"/>
        <end position="111"/>
    </location>
</feature>
<feature type="region of interest" description="Disordered" evidence="2">
    <location>
        <begin position="96"/>
        <end position="136"/>
    </location>
</feature>
<keyword evidence="4" id="KW-1185">Reference proteome</keyword>
<keyword evidence="1" id="KW-0175">Coiled coil</keyword>
<name>A0A4V6A6J3_STECR</name>
<organism evidence="3 4">
    <name type="scientific">Steinernema carpocapsae</name>
    <name type="common">Entomopathogenic nematode</name>
    <dbReference type="NCBI Taxonomy" id="34508"/>
    <lineage>
        <taxon>Eukaryota</taxon>
        <taxon>Metazoa</taxon>
        <taxon>Ecdysozoa</taxon>
        <taxon>Nematoda</taxon>
        <taxon>Chromadorea</taxon>
        <taxon>Rhabditida</taxon>
        <taxon>Tylenchina</taxon>
        <taxon>Panagrolaimomorpha</taxon>
        <taxon>Strongyloidoidea</taxon>
        <taxon>Steinernematidae</taxon>
        <taxon>Steinernema</taxon>
    </lineage>
</organism>
<sequence>MQSRSPLEMLRTRFLSKVRFRHPLDFNMRHFVSSQRSPIRTLLTSMDRLPLSSRTSTDSISSGSLLDSDVLLSQDNDFSQLTSSECRSVISFPTSETTQSSCSCESESWETISEDSGEDSSLKSSETVSEGSEEFEEDSLDSLLEEAERKSIACGDGGGSEYEEAKKLAVADLQEKTCISAQSASEATLAGVTSWNQLDSEVDDSTDEIDESVTEDSDVQDLTLHLRSSNIQLSEKLHELQTYRKTVDDQYEAIHIDVQEAEESLTDFCNAVDRIGGFDELEASHRSAEGIIFDREALRNALKEMSKEEAQDAEKEFESLASAVADMRTFQEILGAVFDEWMSNELKGQMKTLETNFTALHQDFKQQQEKKESQ</sequence>
<dbReference type="Proteomes" id="UP000298663">
    <property type="component" value="Unassembled WGS sequence"/>
</dbReference>
<reference evidence="3 4" key="1">
    <citation type="journal article" date="2015" name="Genome Biol.">
        <title>Comparative genomics of Steinernema reveals deeply conserved gene regulatory networks.</title>
        <authorList>
            <person name="Dillman A.R."/>
            <person name="Macchietto M."/>
            <person name="Porter C.F."/>
            <person name="Rogers A."/>
            <person name="Williams B."/>
            <person name="Antoshechkin I."/>
            <person name="Lee M.M."/>
            <person name="Goodwin Z."/>
            <person name="Lu X."/>
            <person name="Lewis E.E."/>
            <person name="Goodrich-Blair H."/>
            <person name="Stock S.P."/>
            <person name="Adams B.J."/>
            <person name="Sternberg P.W."/>
            <person name="Mortazavi A."/>
        </authorList>
    </citation>
    <scope>NUCLEOTIDE SEQUENCE [LARGE SCALE GENOMIC DNA]</scope>
    <source>
        <strain evidence="3 4">ALL</strain>
    </source>
</reference>
<evidence type="ECO:0000313" key="4">
    <source>
        <dbReference type="Proteomes" id="UP000298663"/>
    </source>
</evidence>
<comment type="caution">
    <text evidence="3">The sequence shown here is derived from an EMBL/GenBank/DDBJ whole genome shotgun (WGS) entry which is preliminary data.</text>
</comment>
<dbReference type="EMBL" id="AZBU02000002">
    <property type="protein sequence ID" value="TKR94785.1"/>
    <property type="molecule type" value="Genomic_DNA"/>
</dbReference>
<feature type="coiled-coil region" evidence="1">
    <location>
        <begin position="295"/>
        <end position="323"/>
    </location>
</feature>
<protein>
    <submittedName>
        <fullName evidence="3">Uncharacterized protein</fullName>
    </submittedName>
</protein>
<accession>A0A4V6A6J3</accession>
<evidence type="ECO:0000256" key="1">
    <source>
        <dbReference type="SAM" id="Coils"/>
    </source>
</evidence>
<evidence type="ECO:0000256" key="2">
    <source>
        <dbReference type="SAM" id="MobiDB-lite"/>
    </source>
</evidence>
<reference evidence="3 4" key="2">
    <citation type="journal article" date="2019" name="G3 (Bethesda)">
        <title>Hybrid Assembly of the Genome of the Entomopathogenic Nematode Steinernema carpocapsae Identifies the X-Chromosome.</title>
        <authorList>
            <person name="Serra L."/>
            <person name="Macchietto M."/>
            <person name="Macias-Munoz A."/>
            <person name="McGill C.J."/>
            <person name="Rodriguez I.M."/>
            <person name="Rodriguez B."/>
            <person name="Murad R."/>
            <person name="Mortazavi A."/>
        </authorList>
    </citation>
    <scope>NUCLEOTIDE SEQUENCE [LARGE SCALE GENOMIC DNA]</scope>
    <source>
        <strain evidence="3 4">ALL</strain>
    </source>
</reference>
<dbReference type="AlphaFoldDB" id="A0A4V6A6J3"/>
<gene>
    <name evidence="3" type="ORF">L596_009028</name>
</gene>
<evidence type="ECO:0000313" key="3">
    <source>
        <dbReference type="EMBL" id="TKR94785.1"/>
    </source>
</evidence>
<proteinExistence type="predicted"/>